<dbReference type="Proteomes" id="UP000287033">
    <property type="component" value="Unassembled WGS sequence"/>
</dbReference>
<protein>
    <submittedName>
        <fullName evidence="1">Uncharacterized protein</fullName>
    </submittedName>
</protein>
<evidence type="ECO:0000313" key="2">
    <source>
        <dbReference type="Proteomes" id="UP000287033"/>
    </source>
</evidence>
<reference evidence="1 2" key="1">
    <citation type="journal article" date="2018" name="Nat. Ecol. Evol.">
        <title>Shark genomes provide insights into elasmobranch evolution and the origin of vertebrates.</title>
        <authorList>
            <person name="Hara Y"/>
            <person name="Yamaguchi K"/>
            <person name="Onimaru K"/>
            <person name="Kadota M"/>
            <person name="Koyanagi M"/>
            <person name="Keeley SD"/>
            <person name="Tatsumi K"/>
            <person name="Tanaka K"/>
            <person name="Motone F"/>
            <person name="Kageyama Y"/>
            <person name="Nozu R"/>
            <person name="Adachi N"/>
            <person name="Nishimura O"/>
            <person name="Nakagawa R"/>
            <person name="Tanegashima C"/>
            <person name="Kiyatake I"/>
            <person name="Matsumoto R"/>
            <person name="Murakumo K"/>
            <person name="Nishida K"/>
            <person name="Terakita A"/>
            <person name="Kuratani S"/>
            <person name="Sato K"/>
            <person name="Hyodo S Kuraku.S."/>
        </authorList>
    </citation>
    <scope>NUCLEOTIDE SEQUENCE [LARGE SCALE GENOMIC DNA]</scope>
</reference>
<gene>
    <name evidence="1" type="ORF">chiPu_0027518</name>
</gene>
<evidence type="ECO:0000313" key="1">
    <source>
        <dbReference type="EMBL" id="GCC43548.1"/>
    </source>
</evidence>
<feature type="non-terminal residue" evidence="1">
    <location>
        <position position="1"/>
    </location>
</feature>
<keyword evidence="2" id="KW-1185">Reference proteome</keyword>
<accession>A0A401TLS6</accession>
<sequence>ELLVARLLIPDGGKKRFMSVEELKLLITAAATTAHRGNSRQVQNIT</sequence>
<dbReference type="EMBL" id="BEZZ01106022">
    <property type="protein sequence ID" value="GCC43548.1"/>
    <property type="molecule type" value="Genomic_DNA"/>
</dbReference>
<organism evidence="1 2">
    <name type="scientific">Chiloscyllium punctatum</name>
    <name type="common">Brownbanded bambooshark</name>
    <name type="synonym">Hemiscyllium punctatum</name>
    <dbReference type="NCBI Taxonomy" id="137246"/>
    <lineage>
        <taxon>Eukaryota</taxon>
        <taxon>Metazoa</taxon>
        <taxon>Chordata</taxon>
        <taxon>Craniata</taxon>
        <taxon>Vertebrata</taxon>
        <taxon>Chondrichthyes</taxon>
        <taxon>Elasmobranchii</taxon>
        <taxon>Galeomorphii</taxon>
        <taxon>Galeoidea</taxon>
        <taxon>Orectolobiformes</taxon>
        <taxon>Hemiscylliidae</taxon>
        <taxon>Chiloscyllium</taxon>
    </lineage>
</organism>
<proteinExistence type="predicted"/>
<name>A0A401TLS6_CHIPU</name>
<dbReference type="AlphaFoldDB" id="A0A401TLS6"/>
<comment type="caution">
    <text evidence="1">The sequence shown here is derived from an EMBL/GenBank/DDBJ whole genome shotgun (WGS) entry which is preliminary data.</text>
</comment>